<reference evidence="2 3" key="1">
    <citation type="submission" date="2016-10" db="EMBL/GenBank/DDBJ databases">
        <authorList>
            <person name="Varghese N."/>
            <person name="Submissions S."/>
        </authorList>
    </citation>
    <scope>NUCLEOTIDE SEQUENCE [LARGE SCALE GENOMIC DNA]</scope>
    <source>
        <strain evidence="2 3">RHA_55</strain>
    </source>
</reference>
<protein>
    <submittedName>
        <fullName evidence="2">Exostosin family protein</fullName>
    </submittedName>
</protein>
<keyword evidence="3" id="KW-1185">Reference proteome</keyword>
<dbReference type="InterPro" id="IPR040911">
    <property type="entry name" value="Exostosin_GT47"/>
</dbReference>
<dbReference type="Proteomes" id="UP000198963">
    <property type="component" value="Chromosome I"/>
</dbReference>
<dbReference type="EMBL" id="LT629774">
    <property type="protein sequence ID" value="SDS84594.1"/>
    <property type="molecule type" value="Genomic_DNA"/>
</dbReference>
<evidence type="ECO:0000313" key="2">
    <source>
        <dbReference type="EMBL" id="SDS84594.1"/>
    </source>
</evidence>
<evidence type="ECO:0000259" key="1">
    <source>
        <dbReference type="Pfam" id="PF03016"/>
    </source>
</evidence>
<accession>A0A1H1VI39</accession>
<organism evidence="2 3">
    <name type="scientific">Winogradskyella sediminis</name>
    <dbReference type="NCBI Taxonomy" id="1382466"/>
    <lineage>
        <taxon>Bacteria</taxon>
        <taxon>Pseudomonadati</taxon>
        <taxon>Bacteroidota</taxon>
        <taxon>Flavobacteriia</taxon>
        <taxon>Flavobacteriales</taxon>
        <taxon>Flavobacteriaceae</taxon>
        <taxon>Winogradskyella</taxon>
    </lineage>
</organism>
<dbReference type="STRING" id="1249933.SAMN04489797_2566"/>
<gene>
    <name evidence="2" type="ORF">SAMN04489797_2566</name>
</gene>
<feature type="domain" description="Exostosin GT47" evidence="1">
    <location>
        <begin position="199"/>
        <end position="311"/>
    </location>
</feature>
<name>A0A1H1VI39_9FLAO</name>
<proteinExistence type="predicted"/>
<sequence>MNLYFPKTHYNKSFRGQTFPLLKPFLKVEGFTDQERKAMYGISEADLSFSTTVEDCDVAILTMSWNYYVKTRQQTKAIDFLKETQRLNIPTWVVLLDDIGLDFPDFPHVKLFRQSGYRSKTPAWHVGLPVFISDPLKTHYNTTTIFERPYTKHPTIGFCGFATANALLALKTKLKIGLKNLGYYLKLHAQEPEMVLAAAQWRHNILKRLEAHPTIKTNFIYREKYRAGTQNAMQRAASTQEFFDNINASDYVVCVRGAGNFSVRLYETLAMGRIPVFVNTDCILPFTDGIDWKEHVVWVEVDEVHDIVDIVLRFHARMDSEKLMALCRANRTLWEDKLGLLSFLEE</sequence>
<dbReference type="Pfam" id="PF03016">
    <property type="entry name" value="Exostosin_GT47"/>
    <property type="match status" value="1"/>
</dbReference>
<evidence type="ECO:0000313" key="3">
    <source>
        <dbReference type="Proteomes" id="UP000198963"/>
    </source>
</evidence>
<dbReference type="AlphaFoldDB" id="A0A1H1VI39"/>
<dbReference type="RefSeq" id="WP_157724094.1">
    <property type="nucleotide sequence ID" value="NZ_LT629774.1"/>
</dbReference>